<evidence type="ECO:0000313" key="3">
    <source>
        <dbReference type="Proteomes" id="UP000737018"/>
    </source>
</evidence>
<sequence length="125" mass="14377">MLWKPNLKSYKPTSFTKIENSANKLDLLSSGAKGKGRFLEEKSERQREDPNSPPHVKSEEVLDFDGRIDPKVFLDWLASLERYFDWHGLSNEMRGLNICAIPIQARSCFSADYVGSVKEYFELNC</sequence>
<accession>A0A8J4RKR2</accession>
<organism evidence="2 3">
    <name type="scientific">Castanea mollissima</name>
    <name type="common">Chinese chestnut</name>
    <dbReference type="NCBI Taxonomy" id="60419"/>
    <lineage>
        <taxon>Eukaryota</taxon>
        <taxon>Viridiplantae</taxon>
        <taxon>Streptophyta</taxon>
        <taxon>Embryophyta</taxon>
        <taxon>Tracheophyta</taxon>
        <taxon>Spermatophyta</taxon>
        <taxon>Magnoliopsida</taxon>
        <taxon>eudicotyledons</taxon>
        <taxon>Gunneridae</taxon>
        <taxon>Pentapetalae</taxon>
        <taxon>rosids</taxon>
        <taxon>fabids</taxon>
        <taxon>Fagales</taxon>
        <taxon>Fagaceae</taxon>
        <taxon>Castanea</taxon>
    </lineage>
</organism>
<evidence type="ECO:0000256" key="1">
    <source>
        <dbReference type="SAM" id="MobiDB-lite"/>
    </source>
</evidence>
<evidence type="ECO:0000313" key="2">
    <source>
        <dbReference type="EMBL" id="KAF3975247.1"/>
    </source>
</evidence>
<keyword evidence="3" id="KW-1185">Reference proteome</keyword>
<name>A0A8J4RKR2_9ROSI</name>
<feature type="region of interest" description="Disordered" evidence="1">
    <location>
        <begin position="35"/>
        <end position="60"/>
    </location>
</feature>
<gene>
    <name evidence="2" type="ORF">CMV_001496</name>
</gene>
<dbReference type="EMBL" id="JRKL02000093">
    <property type="protein sequence ID" value="KAF3975247.1"/>
    <property type="molecule type" value="Genomic_DNA"/>
</dbReference>
<feature type="compositionally biased region" description="Basic and acidic residues" evidence="1">
    <location>
        <begin position="37"/>
        <end position="60"/>
    </location>
</feature>
<reference evidence="2" key="1">
    <citation type="submission" date="2020-03" db="EMBL/GenBank/DDBJ databases">
        <title>Castanea mollissima Vanexum genome sequencing.</title>
        <authorList>
            <person name="Staton M."/>
        </authorList>
    </citation>
    <scope>NUCLEOTIDE SEQUENCE</scope>
    <source>
        <tissue evidence="2">Leaf</tissue>
    </source>
</reference>
<comment type="caution">
    <text evidence="2">The sequence shown here is derived from an EMBL/GenBank/DDBJ whole genome shotgun (WGS) entry which is preliminary data.</text>
</comment>
<protein>
    <submittedName>
        <fullName evidence="2">Uncharacterized protein</fullName>
    </submittedName>
</protein>
<dbReference type="Proteomes" id="UP000737018">
    <property type="component" value="Unassembled WGS sequence"/>
</dbReference>
<proteinExistence type="predicted"/>
<dbReference type="AlphaFoldDB" id="A0A8J4RKR2"/>
<dbReference type="OrthoDB" id="1934635at2759"/>